<keyword evidence="4" id="KW-0804">Transcription</keyword>
<dbReference type="AlphaFoldDB" id="A0A3P7EPB9"/>
<comment type="subcellular location">
    <subcellularLocation>
        <location evidence="1">Nucleus</location>
    </subcellularLocation>
</comment>
<dbReference type="PANTHER" id="PTHR11969:SF54">
    <property type="entry name" value="MAD-LIKE PROTEIN 1"/>
    <property type="match status" value="1"/>
</dbReference>
<keyword evidence="2" id="KW-0805">Transcription regulation</keyword>
<dbReference type="Proteomes" id="UP000270924">
    <property type="component" value="Unassembled WGS sequence"/>
</dbReference>
<evidence type="ECO:0000256" key="3">
    <source>
        <dbReference type="ARBA" id="ARBA00023125"/>
    </source>
</evidence>
<evidence type="ECO:0000256" key="1">
    <source>
        <dbReference type="ARBA" id="ARBA00004123"/>
    </source>
</evidence>
<keyword evidence="8" id="KW-1185">Reference proteome</keyword>
<dbReference type="PROSITE" id="PS50888">
    <property type="entry name" value="BHLH"/>
    <property type="match status" value="1"/>
</dbReference>
<reference evidence="7 8" key="1">
    <citation type="submission" date="2018-11" db="EMBL/GenBank/DDBJ databases">
        <authorList>
            <consortium name="Pathogen Informatics"/>
        </authorList>
    </citation>
    <scope>NUCLEOTIDE SEQUENCE [LARGE SCALE GENOMIC DNA]</scope>
</reference>
<evidence type="ECO:0000313" key="7">
    <source>
        <dbReference type="EMBL" id="VDM18257.1"/>
    </source>
</evidence>
<evidence type="ECO:0000256" key="2">
    <source>
        <dbReference type="ARBA" id="ARBA00023015"/>
    </source>
</evidence>
<dbReference type="InterPro" id="IPR036638">
    <property type="entry name" value="HLH_DNA-bd_sf"/>
</dbReference>
<dbReference type="GO" id="GO:0046983">
    <property type="term" value="F:protein dimerization activity"/>
    <property type="evidence" value="ECO:0007669"/>
    <property type="project" value="InterPro"/>
</dbReference>
<dbReference type="OrthoDB" id="5920083at2759"/>
<sequence>MEKTRRANLRGYLDNLKDIVPSSSDNARNTTLSLLTRARDYILRYPFPLVLHFAGCVAFL</sequence>
<evidence type="ECO:0000259" key="6">
    <source>
        <dbReference type="PROSITE" id="PS50888"/>
    </source>
</evidence>
<dbReference type="Pfam" id="PF00010">
    <property type="entry name" value="HLH"/>
    <property type="match status" value="1"/>
</dbReference>
<accession>A0A3P7EPB9</accession>
<dbReference type="GO" id="GO:0000978">
    <property type="term" value="F:RNA polymerase II cis-regulatory region sequence-specific DNA binding"/>
    <property type="evidence" value="ECO:0007669"/>
    <property type="project" value="TreeGrafter"/>
</dbReference>
<dbReference type="GO" id="GO:0005634">
    <property type="term" value="C:nucleus"/>
    <property type="evidence" value="ECO:0007669"/>
    <property type="project" value="UniProtKB-SubCell"/>
</dbReference>
<keyword evidence="5" id="KW-0539">Nucleus</keyword>
<proteinExistence type="predicted"/>
<protein>
    <recommendedName>
        <fullName evidence="6">BHLH domain-containing protein</fullName>
    </recommendedName>
</protein>
<evidence type="ECO:0000256" key="4">
    <source>
        <dbReference type="ARBA" id="ARBA00023163"/>
    </source>
</evidence>
<dbReference type="InterPro" id="IPR011598">
    <property type="entry name" value="bHLH_dom"/>
</dbReference>
<dbReference type="EMBL" id="UYWW01010956">
    <property type="protein sequence ID" value="VDM18257.1"/>
    <property type="molecule type" value="Genomic_DNA"/>
</dbReference>
<feature type="domain" description="BHLH" evidence="6">
    <location>
        <begin position="1"/>
        <end position="45"/>
    </location>
</feature>
<evidence type="ECO:0000313" key="8">
    <source>
        <dbReference type="Proteomes" id="UP000270924"/>
    </source>
</evidence>
<dbReference type="SUPFAM" id="SSF47459">
    <property type="entry name" value="HLH, helix-loop-helix DNA-binding domain"/>
    <property type="match status" value="1"/>
</dbReference>
<dbReference type="InParanoid" id="A0A3P7EPB9"/>
<organism evidence="7 8">
    <name type="scientific">Wuchereria bancrofti</name>
    <dbReference type="NCBI Taxonomy" id="6293"/>
    <lineage>
        <taxon>Eukaryota</taxon>
        <taxon>Metazoa</taxon>
        <taxon>Ecdysozoa</taxon>
        <taxon>Nematoda</taxon>
        <taxon>Chromadorea</taxon>
        <taxon>Rhabditida</taxon>
        <taxon>Spirurina</taxon>
        <taxon>Spiruromorpha</taxon>
        <taxon>Filarioidea</taxon>
        <taxon>Onchocercidae</taxon>
        <taxon>Wuchereria</taxon>
    </lineage>
</organism>
<name>A0A3P7EPB9_WUCBA</name>
<keyword evidence="3" id="KW-0238">DNA-binding</keyword>
<dbReference type="Gene3D" id="4.10.280.10">
    <property type="entry name" value="Helix-loop-helix DNA-binding domain"/>
    <property type="match status" value="1"/>
</dbReference>
<evidence type="ECO:0000256" key="5">
    <source>
        <dbReference type="ARBA" id="ARBA00023242"/>
    </source>
</evidence>
<gene>
    <name evidence="7" type="ORF">WBA_LOCUS10052</name>
</gene>
<dbReference type="GO" id="GO:0000981">
    <property type="term" value="F:DNA-binding transcription factor activity, RNA polymerase II-specific"/>
    <property type="evidence" value="ECO:0007669"/>
    <property type="project" value="TreeGrafter"/>
</dbReference>
<dbReference type="PANTHER" id="PTHR11969">
    <property type="entry name" value="MAX DIMERIZATION, MAD"/>
    <property type="match status" value="1"/>
</dbReference>